<dbReference type="EMBL" id="FQVG01000056">
    <property type="protein sequence ID" value="SHF32428.1"/>
    <property type="molecule type" value="Genomic_DNA"/>
</dbReference>
<evidence type="ECO:0000313" key="2">
    <source>
        <dbReference type="Proteomes" id="UP000184423"/>
    </source>
</evidence>
<gene>
    <name evidence="1" type="ORF">SAMN02746091_02258</name>
</gene>
<protein>
    <submittedName>
        <fullName evidence="1">Uncharacterized protein</fullName>
    </submittedName>
</protein>
<reference evidence="2" key="1">
    <citation type="submission" date="2016-11" db="EMBL/GenBank/DDBJ databases">
        <authorList>
            <person name="Varghese N."/>
            <person name="Submissions S."/>
        </authorList>
    </citation>
    <scope>NUCLEOTIDE SEQUENCE [LARGE SCALE GENOMIC DNA]</scope>
    <source>
        <strain evidence="2">DSM 10124</strain>
    </source>
</reference>
<organism evidence="1 2">
    <name type="scientific">Caloramator proteoclasticus DSM 10124</name>
    <dbReference type="NCBI Taxonomy" id="1121262"/>
    <lineage>
        <taxon>Bacteria</taxon>
        <taxon>Bacillati</taxon>
        <taxon>Bacillota</taxon>
        <taxon>Clostridia</taxon>
        <taxon>Eubacteriales</taxon>
        <taxon>Clostridiaceae</taxon>
        <taxon>Caloramator</taxon>
    </lineage>
</organism>
<sequence>MRLWGKIYKNNKLIRHEEAEFKGGADYQENLKMCITEICQKLDIQKPYWLPKNLEEYNKYSKTSFKQDNFIEEIDFDYFEIVELEEDLR</sequence>
<dbReference type="RefSeq" id="WP_073249773.1">
    <property type="nucleotide sequence ID" value="NZ_FQVG01000056.1"/>
</dbReference>
<dbReference type="AlphaFoldDB" id="A0A1M5AQ90"/>
<dbReference type="Proteomes" id="UP000184423">
    <property type="component" value="Unassembled WGS sequence"/>
</dbReference>
<proteinExistence type="predicted"/>
<keyword evidence="2" id="KW-1185">Reference proteome</keyword>
<accession>A0A1M5AQ90</accession>
<name>A0A1M5AQ90_9CLOT</name>
<evidence type="ECO:0000313" key="1">
    <source>
        <dbReference type="EMBL" id="SHF32428.1"/>
    </source>
</evidence>